<sequence>MKRIVTAIIATGVLLGVLELAQAAEQRITLMLGGSYCDLYLGEVESAVKKVSGVKAVDFKSMKGHAVVTVEGDKTTSKQLVEAVNNVKGDGWHCHAKVMK</sequence>
<gene>
    <name evidence="2" type="ORF">NITINOP_0393</name>
</gene>
<dbReference type="SUPFAM" id="SSF55008">
    <property type="entry name" value="HMA, heavy metal-associated domain"/>
    <property type="match status" value="1"/>
</dbReference>
<dbReference type="STRING" id="1715989.NITINOP_0393"/>
<accession>A0A0S4KPW2</accession>
<dbReference type="EMBL" id="LN885086">
    <property type="protein sequence ID" value="CUQ65369.1"/>
    <property type="molecule type" value="Genomic_DNA"/>
</dbReference>
<dbReference type="GO" id="GO:0046872">
    <property type="term" value="F:metal ion binding"/>
    <property type="evidence" value="ECO:0007669"/>
    <property type="project" value="InterPro"/>
</dbReference>
<protein>
    <submittedName>
        <fullName evidence="2">Putative Mercuric transport protein periplasmic component</fullName>
    </submittedName>
</protein>
<evidence type="ECO:0000313" key="2">
    <source>
        <dbReference type="EMBL" id="CUQ65369.1"/>
    </source>
</evidence>
<dbReference type="Gene3D" id="3.30.70.100">
    <property type="match status" value="1"/>
</dbReference>
<proteinExistence type="predicted"/>
<feature type="domain" description="HMA" evidence="1">
    <location>
        <begin position="34"/>
        <end position="86"/>
    </location>
</feature>
<dbReference type="Proteomes" id="UP000066284">
    <property type="component" value="Chromosome 1"/>
</dbReference>
<dbReference type="Pfam" id="PF00403">
    <property type="entry name" value="HMA"/>
    <property type="match status" value="1"/>
</dbReference>
<reference evidence="3" key="1">
    <citation type="submission" date="2015-09" db="EMBL/GenBank/DDBJ databases">
        <authorList>
            <person name="Daims H."/>
        </authorList>
    </citation>
    <scope>NUCLEOTIDE SEQUENCE [LARGE SCALE GENOMIC DNA]</scope>
</reference>
<evidence type="ECO:0000259" key="1">
    <source>
        <dbReference type="Pfam" id="PF00403"/>
    </source>
</evidence>
<dbReference type="InterPro" id="IPR006121">
    <property type="entry name" value="HMA_dom"/>
</dbReference>
<dbReference type="RefSeq" id="WP_062482547.1">
    <property type="nucleotide sequence ID" value="NZ_LN885086.1"/>
</dbReference>
<dbReference type="OrthoDB" id="9814107at2"/>
<dbReference type="InterPro" id="IPR036163">
    <property type="entry name" value="HMA_dom_sf"/>
</dbReference>
<name>A0A0S4KPW2_9BACT</name>
<dbReference type="KEGG" id="nio:NITINOP_0393"/>
<evidence type="ECO:0000313" key="3">
    <source>
        <dbReference type="Proteomes" id="UP000066284"/>
    </source>
</evidence>
<dbReference type="AlphaFoldDB" id="A0A0S4KPW2"/>
<organism evidence="2 3">
    <name type="scientific">Candidatus Nitrospira inopinata</name>
    <dbReference type="NCBI Taxonomy" id="1715989"/>
    <lineage>
        <taxon>Bacteria</taxon>
        <taxon>Pseudomonadati</taxon>
        <taxon>Nitrospirota</taxon>
        <taxon>Nitrospiria</taxon>
        <taxon>Nitrospirales</taxon>
        <taxon>Nitrospiraceae</taxon>
        <taxon>Nitrospira</taxon>
    </lineage>
</organism>
<keyword evidence="3" id="KW-1185">Reference proteome</keyword>